<name>A0ABY4F146_9BACI</name>
<feature type="transmembrane region" description="Helical" evidence="1">
    <location>
        <begin position="101"/>
        <end position="118"/>
    </location>
</feature>
<dbReference type="Pfam" id="PF16927">
    <property type="entry name" value="HisKA_7TM"/>
    <property type="match status" value="1"/>
</dbReference>
<dbReference type="InterPro" id="IPR050469">
    <property type="entry name" value="Diguanylate_Cyclase"/>
</dbReference>
<evidence type="ECO:0000313" key="3">
    <source>
        <dbReference type="EMBL" id="UOQ49887.1"/>
    </source>
</evidence>
<dbReference type="InterPro" id="IPR000014">
    <property type="entry name" value="PAS"/>
</dbReference>
<dbReference type="SUPFAM" id="SSF55073">
    <property type="entry name" value="Nucleotide cyclase"/>
    <property type="match status" value="1"/>
</dbReference>
<dbReference type="PANTHER" id="PTHR45138">
    <property type="entry name" value="REGULATORY COMPONENTS OF SENSORY TRANSDUCTION SYSTEM"/>
    <property type="match status" value="1"/>
</dbReference>
<proteinExistence type="predicted"/>
<gene>
    <name evidence="3" type="ORF">MUN88_07405</name>
</gene>
<evidence type="ECO:0000313" key="4">
    <source>
        <dbReference type="Proteomes" id="UP000831782"/>
    </source>
</evidence>
<dbReference type="InterPro" id="IPR035965">
    <property type="entry name" value="PAS-like_dom_sf"/>
</dbReference>
<sequence length="520" mass="59414">MTSPIAAFIALVCLSGVLNLCLSIYVFSKRHLYTNIAYFFIVYTVIITIYCFASAFGLLSTTLAQMKFWTFIQYIGIAFAPPIGLLFTMKYLDRNMNPKTYFTFLLIPFITLMMVDTNDFHHAHYRVLEIDSELGLPYFYQEIGPWYIVHGIYTFGCMFVAFSLLLLQWKETKEYIPQLIALLFGQLVPMVAAFFYLVGITPAGVDPVPMVLWLSSFLYLWAINSSRLFSLLPIAKNTIFNSINDGVVVLDSFNRLVEYNTAFRKMLPELDKSLFGDHFTEIWSRAFNDRFPLDLTGRTDTKEIKLKQTHADSIYQVSTTPLKDEKNTKALVIVFTDITDIKELQLKLEYQAYYDDLTQIWNRRAFFQRTEKELEKARNQGVPYLIIYVDHFKSVNDTYGHDVGDQALRHVASVCKLSIGEGSQFARYGGEEFVVAFVELSLSEGKKTAEKIRANMEQTPLITSKRVIPLTLSIGVAVTSMQGQESLQELLKQADQALYNAKQQGRNQVQAFAPAAKVFI</sequence>
<organism evidence="3 4">
    <name type="scientific">Gracilibacillus caseinilyticus</name>
    <dbReference type="NCBI Taxonomy" id="2932256"/>
    <lineage>
        <taxon>Bacteria</taxon>
        <taxon>Bacillati</taxon>
        <taxon>Bacillota</taxon>
        <taxon>Bacilli</taxon>
        <taxon>Bacillales</taxon>
        <taxon>Bacillaceae</taxon>
        <taxon>Gracilibacillus</taxon>
    </lineage>
</organism>
<dbReference type="InterPro" id="IPR031621">
    <property type="entry name" value="HisKA_7TM"/>
</dbReference>
<dbReference type="SMART" id="SM00267">
    <property type="entry name" value="GGDEF"/>
    <property type="match status" value="1"/>
</dbReference>
<dbReference type="InterPro" id="IPR000160">
    <property type="entry name" value="GGDEF_dom"/>
</dbReference>
<dbReference type="PROSITE" id="PS50887">
    <property type="entry name" value="GGDEF"/>
    <property type="match status" value="1"/>
</dbReference>
<keyword evidence="3" id="KW-0548">Nucleotidyltransferase</keyword>
<dbReference type="EMBL" id="CP095072">
    <property type="protein sequence ID" value="UOQ49887.1"/>
    <property type="molecule type" value="Genomic_DNA"/>
</dbReference>
<keyword evidence="3" id="KW-0808">Transferase</keyword>
<feature type="transmembrane region" description="Helical" evidence="1">
    <location>
        <begin position="36"/>
        <end position="59"/>
    </location>
</feature>
<reference evidence="3 4" key="1">
    <citation type="submission" date="2022-04" db="EMBL/GenBank/DDBJ databases">
        <title>Gracilibacillus sp. isolated from saltern.</title>
        <authorList>
            <person name="Won M."/>
            <person name="Lee C.-M."/>
            <person name="Woen H.-Y."/>
            <person name="Kwon S.-W."/>
        </authorList>
    </citation>
    <scope>NUCLEOTIDE SEQUENCE [LARGE SCALE GENOMIC DNA]</scope>
    <source>
        <strain evidence="3 4">SSWR10-1</strain>
    </source>
</reference>
<dbReference type="Gene3D" id="3.30.450.20">
    <property type="entry name" value="PAS domain"/>
    <property type="match status" value="1"/>
</dbReference>
<feature type="transmembrane region" description="Helical" evidence="1">
    <location>
        <begin position="71"/>
        <end position="89"/>
    </location>
</feature>
<protein>
    <submittedName>
        <fullName evidence="3">Diguanylate cyclase</fullName>
        <ecNumber evidence="3">2.7.7.65</ecNumber>
    </submittedName>
</protein>
<accession>A0ABY4F146</accession>
<dbReference type="Gene3D" id="3.30.70.270">
    <property type="match status" value="1"/>
</dbReference>
<dbReference type="Proteomes" id="UP000831782">
    <property type="component" value="Chromosome"/>
</dbReference>
<dbReference type="RefSeq" id="WP_244722850.1">
    <property type="nucleotide sequence ID" value="NZ_CP095072.1"/>
</dbReference>
<dbReference type="Pfam" id="PF00990">
    <property type="entry name" value="GGDEF"/>
    <property type="match status" value="1"/>
</dbReference>
<dbReference type="InterPro" id="IPR029787">
    <property type="entry name" value="Nucleotide_cyclase"/>
</dbReference>
<dbReference type="Pfam" id="PF08448">
    <property type="entry name" value="PAS_4"/>
    <property type="match status" value="1"/>
</dbReference>
<dbReference type="NCBIfam" id="TIGR00229">
    <property type="entry name" value="sensory_box"/>
    <property type="match status" value="1"/>
</dbReference>
<dbReference type="SUPFAM" id="SSF55785">
    <property type="entry name" value="PYP-like sensor domain (PAS domain)"/>
    <property type="match status" value="1"/>
</dbReference>
<dbReference type="NCBIfam" id="TIGR00254">
    <property type="entry name" value="GGDEF"/>
    <property type="match status" value="1"/>
</dbReference>
<evidence type="ECO:0000256" key="1">
    <source>
        <dbReference type="SAM" id="Phobius"/>
    </source>
</evidence>
<dbReference type="PANTHER" id="PTHR45138:SF9">
    <property type="entry name" value="DIGUANYLATE CYCLASE DGCM-RELATED"/>
    <property type="match status" value="1"/>
</dbReference>
<dbReference type="CDD" id="cd01949">
    <property type="entry name" value="GGDEF"/>
    <property type="match status" value="1"/>
</dbReference>
<dbReference type="GO" id="GO:0052621">
    <property type="term" value="F:diguanylate cyclase activity"/>
    <property type="evidence" value="ECO:0007669"/>
    <property type="project" value="UniProtKB-EC"/>
</dbReference>
<keyword evidence="1" id="KW-0812">Transmembrane</keyword>
<dbReference type="InterPro" id="IPR013656">
    <property type="entry name" value="PAS_4"/>
</dbReference>
<dbReference type="InterPro" id="IPR043128">
    <property type="entry name" value="Rev_trsase/Diguanyl_cyclase"/>
</dbReference>
<keyword evidence="4" id="KW-1185">Reference proteome</keyword>
<dbReference type="EC" id="2.7.7.65" evidence="3"/>
<feature type="transmembrane region" description="Helical" evidence="1">
    <location>
        <begin position="146"/>
        <end position="167"/>
    </location>
</feature>
<keyword evidence="1" id="KW-0472">Membrane</keyword>
<keyword evidence="1" id="KW-1133">Transmembrane helix</keyword>
<evidence type="ECO:0000259" key="2">
    <source>
        <dbReference type="PROSITE" id="PS50887"/>
    </source>
</evidence>
<feature type="domain" description="GGDEF" evidence="2">
    <location>
        <begin position="380"/>
        <end position="514"/>
    </location>
</feature>
<feature type="transmembrane region" description="Helical" evidence="1">
    <location>
        <begin position="179"/>
        <end position="198"/>
    </location>
</feature>
<feature type="transmembrane region" description="Helical" evidence="1">
    <location>
        <begin position="6"/>
        <end position="27"/>
    </location>
</feature>